<feature type="domain" description="TLDc" evidence="2">
    <location>
        <begin position="164"/>
        <end position="327"/>
    </location>
</feature>
<feature type="compositionally biased region" description="Basic and acidic residues" evidence="1">
    <location>
        <begin position="83"/>
        <end position="98"/>
    </location>
</feature>
<evidence type="ECO:0000256" key="1">
    <source>
        <dbReference type="SAM" id="MobiDB-lite"/>
    </source>
</evidence>
<reference evidence="4" key="1">
    <citation type="journal article" date="2016" name="Nat. Biotechnol.">
        <title>Sequencing wild and cultivated cassava and related species reveals extensive interspecific hybridization and genetic diversity.</title>
        <authorList>
            <person name="Bredeson J.V."/>
            <person name="Lyons J.B."/>
            <person name="Prochnik S.E."/>
            <person name="Wu G.A."/>
            <person name="Ha C.M."/>
            <person name="Edsinger-Gonzales E."/>
            <person name="Grimwood J."/>
            <person name="Schmutz J."/>
            <person name="Rabbi I.Y."/>
            <person name="Egesi C."/>
            <person name="Nauluvula P."/>
            <person name="Lebot V."/>
            <person name="Ndunguru J."/>
            <person name="Mkamilo G."/>
            <person name="Bart R.S."/>
            <person name="Setter T.L."/>
            <person name="Gleadow R.M."/>
            <person name="Kulakow P."/>
            <person name="Ferguson M.E."/>
            <person name="Rounsley S."/>
            <person name="Rokhsar D.S."/>
        </authorList>
    </citation>
    <scope>NUCLEOTIDE SEQUENCE [LARGE SCALE GENOMIC DNA]</scope>
    <source>
        <strain evidence="4">cv. AM560-2</strain>
    </source>
</reference>
<dbReference type="OMA" id="FEECRTA"/>
<sequence>MHTLKEKLSNQLSRFFVESQKPPPSPPHPSSSPDNFQARQFSNRGKSFSSYFPFTAPFFNFGGSRSNKYQFELEPIRSPQRRGSKDLNQQDEHSVRYHDCNILNSREDSKESITVFVNKQTDKIHDSNEDNASGGSSSDSDVFEEAQEQQTPKSSIPHLINESSLISSELYEFLHSSLPNIVKGCQWVLLYSTLKHGISLRTLIRKSADLSGPCLLIVGDRQGAVFGGLLDCPLKPTPKRKYQGTNQSFVFTTIYGEPRLFRPTGANRYYYICLNDLLALGGGGNFALCLDGDLLNGTSGPCETFGNLCLAHQPEFVLKNVELWGFTHSSKYLS</sequence>
<dbReference type="Gramene" id="Manes.15G045500.3.v8.1">
    <property type="protein sequence ID" value="Manes.15G045500.3.v8.1.CDS"/>
    <property type="gene ID" value="Manes.15G045500.v8.1"/>
</dbReference>
<dbReference type="Proteomes" id="UP000091857">
    <property type="component" value="Chromosome 15"/>
</dbReference>
<organism evidence="3 4">
    <name type="scientific">Manihot esculenta</name>
    <name type="common">Cassava</name>
    <name type="synonym">Jatropha manihot</name>
    <dbReference type="NCBI Taxonomy" id="3983"/>
    <lineage>
        <taxon>Eukaryota</taxon>
        <taxon>Viridiplantae</taxon>
        <taxon>Streptophyta</taxon>
        <taxon>Embryophyta</taxon>
        <taxon>Tracheophyta</taxon>
        <taxon>Spermatophyta</taxon>
        <taxon>Magnoliopsida</taxon>
        <taxon>eudicotyledons</taxon>
        <taxon>Gunneridae</taxon>
        <taxon>Pentapetalae</taxon>
        <taxon>rosids</taxon>
        <taxon>fabids</taxon>
        <taxon>Malpighiales</taxon>
        <taxon>Euphorbiaceae</taxon>
        <taxon>Crotonoideae</taxon>
        <taxon>Manihoteae</taxon>
        <taxon>Manihot</taxon>
    </lineage>
</organism>
<name>A0A2C9UCR8_MANES</name>
<keyword evidence="4" id="KW-1185">Reference proteome</keyword>
<evidence type="ECO:0000313" key="3">
    <source>
        <dbReference type="EMBL" id="OAY28154.1"/>
    </source>
</evidence>
<dbReference type="EMBL" id="CM004401">
    <property type="protein sequence ID" value="OAY28154.1"/>
    <property type="molecule type" value="Genomic_DNA"/>
</dbReference>
<protein>
    <recommendedName>
        <fullName evidence="2">TLDc domain-containing protein</fullName>
    </recommendedName>
</protein>
<feature type="region of interest" description="Disordered" evidence="1">
    <location>
        <begin position="74"/>
        <end position="98"/>
    </location>
</feature>
<feature type="compositionally biased region" description="Low complexity" evidence="1">
    <location>
        <begin position="130"/>
        <end position="140"/>
    </location>
</feature>
<feature type="region of interest" description="Disordered" evidence="1">
    <location>
        <begin position="120"/>
        <end position="157"/>
    </location>
</feature>
<dbReference type="InterPro" id="IPR006571">
    <property type="entry name" value="TLDc_dom"/>
</dbReference>
<dbReference type="SMART" id="SM00584">
    <property type="entry name" value="TLDc"/>
    <property type="match status" value="1"/>
</dbReference>
<dbReference type="PANTHER" id="PTHR23354">
    <property type="entry name" value="NUCLEOLAR PROTEIN 7/ESTROGEN RECEPTOR COACTIVATOR-RELATED"/>
    <property type="match status" value="1"/>
</dbReference>
<dbReference type="STRING" id="3983.A0A2C9UCR8"/>
<comment type="caution">
    <text evidence="3">The sequence shown here is derived from an EMBL/GenBank/DDBJ whole genome shotgun (WGS) entry which is preliminary data.</text>
</comment>
<dbReference type="PROSITE" id="PS51886">
    <property type="entry name" value="TLDC"/>
    <property type="match status" value="1"/>
</dbReference>
<proteinExistence type="predicted"/>
<dbReference type="Pfam" id="PF07534">
    <property type="entry name" value="TLD"/>
    <property type="match status" value="1"/>
</dbReference>
<feature type="region of interest" description="Disordered" evidence="1">
    <location>
        <begin position="1"/>
        <end position="40"/>
    </location>
</feature>
<dbReference type="AlphaFoldDB" id="A0A2C9UCR8"/>
<dbReference type="PANTHER" id="PTHR23354:SF74">
    <property type="entry name" value="TLD-DOMAIN CONTAINING NUCLEOLAR PROTEIN"/>
    <property type="match status" value="1"/>
</dbReference>
<dbReference type="OrthoDB" id="26679at2759"/>
<gene>
    <name evidence="3" type="ORF">MANES_15G045500v8</name>
</gene>
<accession>A0A2C9UCR8</accession>
<evidence type="ECO:0000313" key="4">
    <source>
        <dbReference type="Proteomes" id="UP000091857"/>
    </source>
</evidence>
<feature type="compositionally biased region" description="Pro residues" evidence="1">
    <location>
        <begin position="21"/>
        <end position="30"/>
    </location>
</feature>
<evidence type="ECO:0000259" key="2">
    <source>
        <dbReference type="PROSITE" id="PS51886"/>
    </source>
</evidence>